<dbReference type="Pfam" id="PF02600">
    <property type="entry name" value="DsbB"/>
    <property type="match status" value="1"/>
</dbReference>
<evidence type="ECO:0000256" key="4">
    <source>
        <dbReference type="ARBA" id="ARBA00023136"/>
    </source>
</evidence>
<evidence type="ECO:0000256" key="3">
    <source>
        <dbReference type="ARBA" id="ARBA00022989"/>
    </source>
</evidence>
<proteinExistence type="predicted"/>
<keyword evidence="2 5" id="KW-0812">Transmembrane</keyword>
<dbReference type="InterPro" id="IPR023380">
    <property type="entry name" value="DsbB-like_sf"/>
</dbReference>
<dbReference type="RefSeq" id="WP_254745662.1">
    <property type="nucleotide sequence ID" value="NZ_JANCLU010000025.1"/>
</dbReference>
<gene>
    <name evidence="6" type="ORF">NK718_19255</name>
</gene>
<evidence type="ECO:0000256" key="1">
    <source>
        <dbReference type="ARBA" id="ARBA00004141"/>
    </source>
</evidence>
<reference evidence="6 7" key="1">
    <citation type="submission" date="2022-07" db="EMBL/GenBank/DDBJ databases">
        <authorList>
            <person name="Li W.-J."/>
            <person name="Deng Q.-Q."/>
        </authorList>
    </citation>
    <scope>NUCLEOTIDE SEQUENCE [LARGE SCALE GENOMIC DNA]</scope>
    <source>
        <strain evidence="6 7">SYSU M60028</strain>
    </source>
</reference>
<feature type="transmembrane region" description="Helical" evidence="5">
    <location>
        <begin position="153"/>
        <end position="173"/>
    </location>
</feature>
<sequence>MTQIDAAAPRGLATLLTPVRAALLVALAALATILGALFIEHVLGVKPCELCLKQRIPYYSGIPLAAVAAFAAARAPRSGATVALLALVGLVFAAGAALGAYHAGVEWGLWAGPSDCTGAIAKPAAMGDFLRQLETVKVVRCDEVAMRIFGLSLAAWNAVIATGLAAVAFMGAARAARAA</sequence>
<feature type="transmembrane region" description="Helical" evidence="5">
    <location>
        <begin position="21"/>
        <end position="44"/>
    </location>
</feature>
<dbReference type="PIRSF" id="PIRSF033913">
    <property type="entry name" value="S-S_format_DsbB"/>
    <property type="match status" value="1"/>
</dbReference>
<feature type="transmembrane region" description="Helical" evidence="5">
    <location>
        <begin position="82"/>
        <end position="103"/>
    </location>
</feature>
<evidence type="ECO:0000256" key="5">
    <source>
        <dbReference type="SAM" id="Phobius"/>
    </source>
</evidence>
<name>A0ABT1LGU6_9HYPH</name>
<dbReference type="EMBL" id="JANCLU010000025">
    <property type="protein sequence ID" value="MCP8940669.1"/>
    <property type="molecule type" value="Genomic_DNA"/>
</dbReference>
<protein>
    <submittedName>
        <fullName evidence="6">Disulfide bond formation protein B</fullName>
    </submittedName>
</protein>
<accession>A0ABT1LGU6</accession>
<comment type="subcellular location">
    <subcellularLocation>
        <location evidence="1">Membrane</location>
        <topology evidence="1">Multi-pass membrane protein</topology>
    </subcellularLocation>
</comment>
<comment type="caution">
    <text evidence="6">The sequence shown here is derived from an EMBL/GenBank/DDBJ whole genome shotgun (WGS) entry which is preliminary data.</text>
</comment>
<dbReference type="Gene3D" id="1.20.1550.10">
    <property type="entry name" value="DsbB-like"/>
    <property type="match status" value="1"/>
</dbReference>
<keyword evidence="4 5" id="KW-0472">Membrane</keyword>
<feature type="transmembrane region" description="Helical" evidence="5">
    <location>
        <begin position="56"/>
        <end position="75"/>
    </location>
</feature>
<dbReference type="InterPro" id="IPR003752">
    <property type="entry name" value="DiS_bond_form_DsbB/BdbC"/>
</dbReference>
<evidence type="ECO:0000313" key="6">
    <source>
        <dbReference type="EMBL" id="MCP8940669.1"/>
    </source>
</evidence>
<dbReference type="Proteomes" id="UP001205890">
    <property type="component" value="Unassembled WGS sequence"/>
</dbReference>
<dbReference type="InterPro" id="IPR024199">
    <property type="entry name" value="Uncharacterised_DsbB"/>
</dbReference>
<evidence type="ECO:0000256" key="2">
    <source>
        <dbReference type="ARBA" id="ARBA00022692"/>
    </source>
</evidence>
<keyword evidence="3 5" id="KW-1133">Transmembrane helix</keyword>
<keyword evidence="7" id="KW-1185">Reference proteome</keyword>
<organism evidence="6 7">
    <name type="scientific">Alsobacter ponti</name>
    <dbReference type="NCBI Taxonomy" id="2962936"/>
    <lineage>
        <taxon>Bacteria</taxon>
        <taxon>Pseudomonadati</taxon>
        <taxon>Pseudomonadota</taxon>
        <taxon>Alphaproteobacteria</taxon>
        <taxon>Hyphomicrobiales</taxon>
        <taxon>Alsobacteraceae</taxon>
        <taxon>Alsobacter</taxon>
    </lineage>
</organism>
<evidence type="ECO:0000313" key="7">
    <source>
        <dbReference type="Proteomes" id="UP001205890"/>
    </source>
</evidence>
<dbReference type="SUPFAM" id="SSF158442">
    <property type="entry name" value="DsbB-like"/>
    <property type="match status" value="1"/>
</dbReference>